<organism evidence="1 2">
    <name type="scientific">Candidatus Propionivibrio dominans</name>
    <dbReference type="NCBI Taxonomy" id="2954373"/>
    <lineage>
        <taxon>Bacteria</taxon>
        <taxon>Pseudomonadati</taxon>
        <taxon>Pseudomonadota</taxon>
        <taxon>Betaproteobacteria</taxon>
        <taxon>Rhodocyclales</taxon>
        <taxon>Rhodocyclaceae</taxon>
        <taxon>Propionivibrio</taxon>
    </lineage>
</organism>
<evidence type="ECO:0000313" key="2">
    <source>
        <dbReference type="Proteomes" id="UP000886602"/>
    </source>
</evidence>
<dbReference type="AlphaFoldDB" id="A0A9D7F9C5"/>
<sequence length="134" mass="15491">MKWNQEQVSCAHCGRWFGASILHAHSPKCWLNPEYIGRLRGEIPRGIASSAYERIASNNEWPSAARVRKTFGKWANFMLWLHQIDDAPDFAAIGAEVEKNRNILRDERGGLPVCERSRREWQVNGVTLEEWSLR</sequence>
<protein>
    <submittedName>
        <fullName evidence="1">Uncharacterized protein</fullName>
    </submittedName>
</protein>
<evidence type="ECO:0000313" key="1">
    <source>
        <dbReference type="EMBL" id="MBK7424585.1"/>
    </source>
</evidence>
<name>A0A9D7F9C5_9RHOO</name>
<proteinExistence type="predicted"/>
<dbReference type="EMBL" id="JADJNC010000036">
    <property type="protein sequence ID" value="MBK7424585.1"/>
    <property type="molecule type" value="Genomic_DNA"/>
</dbReference>
<reference evidence="1" key="1">
    <citation type="submission" date="2020-10" db="EMBL/GenBank/DDBJ databases">
        <title>Connecting structure to function with the recovery of over 1000 high-quality activated sludge metagenome-assembled genomes encoding full-length rRNA genes using long-read sequencing.</title>
        <authorList>
            <person name="Singleton C.M."/>
            <person name="Petriglieri F."/>
            <person name="Kristensen J.M."/>
            <person name="Kirkegaard R.H."/>
            <person name="Michaelsen T.Y."/>
            <person name="Andersen M.H."/>
            <person name="Karst S.M."/>
            <person name="Dueholm M.S."/>
            <person name="Nielsen P.H."/>
            <person name="Albertsen M."/>
        </authorList>
    </citation>
    <scope>NUCLEOTIDE SEQUENCE</scope>
    <source>
        <strain evidence="1">EsbW_18-Q3-R4-48_MAXAC.044</strain>
    </source>
</reference>
<dbReference type="Proteomes" id="UP000886602">
    <property type="component" value="Unassembled WGS sequence"/>
</dbReference>
<comment type="caution">
    <text evidence="1">The sequence shown here is derived from an EMBL/GenBank/DDBJ whole genome shotgun (WGS) entry which is preliminary data.</text>
</comment>
<gene>
    <name evidence="1" type="ORF">IPJ48_16705</name>
</gene>
<accession>A0A9D7F9C5</accession>